<protein>
    <recommendedName>
        <fullName evidence="3">Pectate lyase</fullName>
    </recommendedName>
</protein>
<gene>
    <name evidence="1" type="ORF">V7S43_012964</name>
</gene>
<comment type="caution">
    <text evidence="1">The sequence shown here is derived from an EMBL/GenBank/DDBJ whole genome shotgun (WGS) entry which is preliminary data.</text>
</comment>
<dbReference type="AlphaFoldDB" id="A0ABD3FAW5"/>
<name>A0ABD3FAW5_9STRA</name>
<dbReference type="Proteomes" id="UP001632037">
    <property type="component" value="Unassembled WGS sequence"/>
</dbReference>
<dbReference type="EMBL" id="JBIMZQ010000033">
    <property type="protein sequence ID" value="KAL3662164.1"/>
    <property type="molecule type" value="Genomic_DNA"/>
</dbReference>
<reference evidence="1 2" key="1">
    <citation type="submission" date="2024-09" db="EMBL/GenBank/DDBJ databases">
        <title>Genome sequencing and assembly of Phytophthora oleae, isolate VK10A, causative agent of rot of olive drupes.</title>
        <authorList>
            <person name="Conti Taguali S."/>
            <person name="Riolo M."/>
            <person name="La Spada F."/>
            <person name="Cacciola S.O."/>
            <person name="Dionisio G."/>
        </authorList>
    </citation>
    <scope>NUCLEOTIDE SEQUENCE [LARGE SCALE GENOMIC DNA]</scope>
    <source>
        <strain evidence="1 2">VK10A</strain>
    </source>
</reference>
<evidence type="ECO:0000313" key="2">
    <source>
        <dbReference type="Proteomes" id="UP001632037"/>
    </source>
</evidence>
<evidence type="ECO:0000313" key="1">
    <source>
        <dbReference type="EMBL" id="KAL3662164.1"/>
    </source>
</evidence>
<accession>A0ABD3FAW5</accession>
<organism evidence="1 2">
    <name type="scientific">Phytophthora oleae</name>
    <dbReference type="NCBI Taxonomy" id="2107226"/>
    <lineage>
        <taxon>Eukaryota</taxon>
        <taxon>Sar</taxon>
        <taxon>Stramenopiles</taxon>
        <taxon>Oomycota</taxon>
        <taxon>Peronosporomycetes</taxon>
        <taxon>Peronosporales</taxon>
        <taxon>Peronosporaceae</taxon>
        <taxon>Phytophthora</taxon>
    </lineage>
</organism>
<evidence type="ECO:0008006" key="3">
    <source>
        <dbReference type="Google" id="ProtNLM"/>
    </source>
</evidence>
<keyword evidence="2" id="KW-1185">Reference proteome</keyword>
<sequence length="132" mass="14563">MQSTITIYGAPTFRPVYVDNSWTIASNSNSSTASTLHSVNIGRDGIRQCNSRKHFGIPVVYTGERCVRYSEQWTTSTPHSTSQLPNWSDVRQVVVDNILAPPLLTKEFYAGSSNITKTDSNLSGNSFNVTDT</sequence>
<proteinExistence type="predicted"/>